<reference evidence="2" key="2">
    <citation type="submission" date="2020-05" db="UniProtKB">
        <authorList>
            <consortium name="EnsemblMetazoa"/>
        </authorList>
    </citation>
    <scope>IDENTIFICATION</scope>
    <source>
        <strain evidence="2">maculatus3</strain>
    </source>
</reference>
<evidence type="ECO:0000256" key="1">
    <source>
        <dbReference type="SAM" id="Coils"/>
    </source>
</evidence>
<feature type="coiled-coil region" evidence="1">
    <location>
        <begin position="48"/>
        <end position="82"/>
    </location>
</feature>
<dbReference type="InterPro" id="IPR019321">
    <property type="entry name" value="Nucleoporin_Nup88"/>
</dbReference>
<dbReference type="AlphaFoldDB" id="A0A182T570"/>
<dbReference type="Pfam" id="PF10168">
    <property type="entry name" value="Nup88"/>
    <property type="match status" value="1"/>
</dbReference>
<keyword evidence="1" id="KW-0175">Coiled coil</keyword>
<sequence length="126" mass="14324">MYQKFPSLSCQDAPADDGQSVAAQEVVRLATLRLPKGSFSEKQFTERIEKIHQSVKLLQKNVDQAKQKIATQQIELESNKKTAKEKTFTLPVKQEDIIKQIIGEMYTQIDSNVKDVKKMNSILNLT</sequence>
<proteinExistence type="predicted"/>
<protein>
    <submittedName>
        <fullName evidence="2">Uncharacterized protein</fullName>
    </submittedName>
</protein>
<reference evidence="3" key="1">
    <citation type="submission" date="2013-09" db="EMBL/GenBank/DDBJ databases">
        <title>The Genome Sequence of Anopheles maculatus species B.</title>
        <authorList>
            <consortium name="The Broad Institute Genomics Platform"/>
            <person name="Neafsey D.E."/>
            <person name="Besansky N."/>
            <person name="Howell P."/>
            <person name="Walton C."/>
            <person name="Young S.K."/>
            <person name="Zeng Q."/>
            <person name="Gargeya S."/>
            <person name="Fitzgerald M."/>
            <person name="Haas B."/>
            <person name="Abouelleil A."/>
            <person name="Allen A.W."/>
            <person name="Alvarado L."/>
            <person name="Arachchi H.M."/>
            <person name="Berlin A.M."/>
            <person name="Chapman S.B."/>
            <person name="Gainer-Dewar J."/>
            <person name="Goldberg J."/>
            <person name="Griggs A."/>
            <person name="Gujja S."/>
            <person name="Hansen M."/>
            <person name="Howarth C."/>
            <person name="Imamovic A."/>
            <person name="Ireland A."/>
            <person name="Larimer J."/>
            <person name="McCowan C."/>
            <person name="Murphy C."/>
            <person name="Pearson M."/>
            <person name="Poon T.W."/>
            <person name="Priest M."/>
            <person name="Roberts A."/>
            <person name="Saif S."/>
            <person name="Shea T."/>
            <person name="Sisk P."/>
            <person name="Sykes S."/>
            <person name="Wortman J."/>
            <person name="Nusbaum C."/>
            <person name="Birren B."/>
        </authorList>
    </citation>
    <scope>NUCLEOTIDE SEQUENCE [LARGE SCALE GENOMIC DNA]</scope>
    <source>
        <strain evidence="3">maculatus3</strain>
    </source>
</reference>
<dbReference type="Proteomes" id="UP000075901">
    <property type="component" value="Unassembled WGS sequence"/>
</dbReference>
<accession>A0A182T570</accession>
<evidence type="ECO:0000313" key="2">
    <source>
        <dbReference type="EnsemblMetazoa" id="AMAM019848-PA"/>
    </source>
</evidence>
<name>A0A182T570_9DIPT</name>
<evidence type="ECO:0000313" key="3">
    <source>
        <dbReference type="Proteomes" id="UP000075901"/>
    </source>
</evidence>
<keyword evidence="3" id="KW-1185">Reference proteome</keyword>
<dbReference type="EnsemblMetazoa" id="AMAM019848-RA">
    <property type="protein sequence ID" value="AMAM019848-PA"/>
    <property type="gene ID" value="AMAM019848"/>
</dbReference>
<organism evidence="2 3">
    <name type="scientific">Anopheles maculatus</name>
    <dbReference type="NCBI Taxonomy" id="74869"/>
    <lineage>
        <taxon>Eukaryota</taxon>
        <taxon>Metazoa</taxon>
        <taxon>Ecdysozoa</taxon>
        <taxon>Arthropoda</taxon>
        <taxon>Hexapoda</taxon>
        <taxon>Insecta</taxon>
        <taxon>Pterygota</taxon>
        <taxon>Neoptera</taxon>
        <taxon>Endopterygota</taxon>
        <taxon>Diptera</taxon>
        <taxon>Nematocera</taxon>
        <taxon>Culicoidea</taxon>
        <taxon>Culicidae</taxon>
        <taxon>Anophelinae</taxon>
        <taxon>Anopheles</taxon>
        <taxon>Anopheles maculatus group</taxon>
    </lineage>
</organism>
<dbReference type="VEuPathDB" id="VectorBase:AMAM019848"/>